<dbReference type="InterPro" id="IPR036388">
    <property type="entry name" value="WH-like_DNA-bd_sf"/>
</dbReference>
<gene>
    <name evidence="4" type="ORF">RAMLITH_12945</name>
</gene>
<dbReference type="Gene3D" id="1.25.40.10">
    <property type="entry name" value="Tetratricopeptide repeat domain"/>
    <property type="match status" value="1"/>
</dbReference>
<dbReference type="AlphaFoldDB" id="A0A7X6DGI4"/>
<keyword evidence="1" id="KW-0805">Transcription regulation</keyword>
<dbReference type="InterPro" id="IPR011990">
    <property type="entry name" value="TPR-like_helical_dom_sf"/>
</dbReference>
<dbReference type="SMART" id="SM01043">
    <property type="entry name" value="BTAD"/>
    <property type="match status" value="1"/>
</dbReference>
<dbReference type="Proteomes" id="UP000521868">
    <property type="component" value="Unassembled WGS sequence"/>
</dbReference>
<dbReference type="GO" id="GO:0003677">
    <property type="term" value="F:DNA binding"/>
    <property type="evidence" value="ECO:0007669"/>
    <property type="project" value="InterPro"/>
</dbReference>
<feature type="domain" description="Bacterial transcriptional activator" evidence="3">
    <location>
        <begin position="233"/>
        <end position="379"/>
    </location>
</feature>
<accession>A0A7X6DGI4</accession>
<dbReference type="InterPro" id="IPR016032">
    <property type="entry name" value="Sig_transdc_resp-reg_C-effctor"/>
</dbReference>
<sequence length="390" mass="42347">MTTRTPARAATASPRRAARSRRWWNWWARATSHKRHSAAAHVTAQPCVAGVRSSSAMARMSSRVSLPTSSGWSRLTWSLAAATSSSSSRPRTTWPHSQLISLPMVSPVDRDEGVRMMRPVVATNLGETLDSPRACGETRIHLCGRMTVRILGSRLEQDLPGRQGRVLFAYLAAHRQRLVARGELLDVLWPDEAPGAAESGLAALLAKLRRVLGAGALEGKHDLRLVLPADAWVDLEAARESLHRAESAIGVRDWGRAWGPARVTMHIAARSFLPGCQAPWVEPVRRELQHCLLRAHECVAVSSLGLGGSELATADRAATRLVELAPLRETGYRLLMQVAAARGDVAEALSVYEQLRVVLREELGASPGPLVQALHRQLLRGNDPSAVSAG</sequence>
<evidence type="ECO:0000256" key="1">
    <source>
        <dbReference type="ARBA" id="ARBA00023015"/>
    </source>
</evidence>
<evidence type="ECO:0000313" key="4">
    <source>
        <dbReference type="EMBL" id="NKE66734.1"/>
    </source>
</evidence>
<dbReference type="InterPro" id="IPR051677">
    <property type="entry name" value="AfsR-DnrI-RedD_regulator"/>
</dbReference>
<comment type="caution">
    <text evidence="4">The sequence shown here is derived from an EMBL/GenBank/DDBJ whole genome shotgun (WGS) entry which is preliminary data.</text>
</comment>
<evidence type="ECO:0000313" key="5">
    <source>
        <dbReference type="Proteomes" id="UP000521868"/>
    </source>
</evidence>
<dbReference type="SUPFAM" id="SSF46894">
    <property type="entry name" value="C-terminal effector domain of the bipartite response regulators"/>
    <property type="match status" value="1"/>
</dbReference>
<dbReference type="PANTHER" id="PTHR35807:SF1">
    <property type="entry name" value="TRANSCRIPTIONAL REGULATOR REDD"/>
    <property type="match status" value="1"/>
</dbReference>
<dbReference type="GO" id="GO:0006355">
    <property type="term" value="P:regulation of DNA-templated transcription"/>
    <property type="evidence" value="ECO:0007669"/>
    <property type="project" value="InterPro"/>
</dbReference>
<protein>
    <recommendedName>
        <fullName evidence="3">Bacterial transcriptional activator domain-containing protein</fullName>
    </recommendedName>
</protein>
<name>A0A7X6DGI4_9BURK</name>
<dbReference type="SUPFAM" id="SSF48452">
    <property type="entry name" value="TPR-like"/>
    <property type="match status" value="1"/>
</dbReference>
<dbReference type="InterPro" id="IPR005158">
    <property type="entry name" value="BTAD"/>
</dbReference>
<organism evidence="4 5">
    <name type="scientific">Ramlibacter lithotrophicus</name>
    <dbReference type="NCBI Taxonomy" id="2606681"/>
    <lineage>
        <taxon>Bacteria</taxon>
        <taxon>Pseudomonadati</taxon>
        <taxon>Pseudomonadota</taxon>
        <taxon>Betaproteobacteria</taxon>
        <taxon>Burkholderiales</taxon>
        <taxon>Comamonadaceae</taxon>
        <taxon>Ramlibacter</taxon>
    </lineage>
</organism>
<reference evidence="4 5" key="1">
    <citation type="journal article" date="2020" name="Nature">
        <title>Bacterial chemolithoautotrophy via manganese oxidation.</title>
        <authorList>
            <person name="Yu H."/>
            <person name="Leadbetter J.R."/>
        </authorList>
    </citation>
    <scope>NUCLEOTIDE SEQUENCE [LARGE SCALE GENOMIC DNA]</scope>
    <source>
        <strain evidence="4 5">RBP-1</strain>
    </source>
</reference>
<evidence type="ECO:0000256" key="2">
    <source>
        <dbReference type="ARBA" id="ARBA00023163"/>
    </source>
</evidence>
<dbReference type="EMBL" id="VTOX01000004">
    <property type="protein sequence ID" value="NKE66734.1"/>
    <property type="molecule type" value="Genomic_DNA"/>
</dbReference>
<keyword evidence="5" id="KW-1185">Reference proteome</keyword>
<dbReference type="Gene3D" id="1.10.10.10">
    <property type="entry name" value="Winged helix-like DNA-binding domain superfamily/Winged helix DNA-binding domain"/>
    <property type="match status" value="1"/>
</dbReference>
<proteinExistence type="predicted"/>
<keyword evidence="2" id="KW-0804">Transcription</keyword>
<dbReference type="Pfam" id="PF03704">
    <property type="entry name" value="BTAD"/>
    <property type="match status" value="1"/>
</dbReference>
<dbReference type="PANTHER" id="PTHR35807">
    <property type="entry name" value="TRANSCRIPTIONAL REGULATOR REDD-RELATED"/>
    <property type="match status" value="1"/>
</dbReference>
<evidence type="ECO:0000259" key="3">
    <source>
        <dbReference type="SMART" id="SM01043"/>
    </source>
</evidence>